<feature type="non-terminal residue" evidence="1">
    <location>
        <position position="1"/>
    </location>
</feature>
<proteinExistence type="predicted"/>
<organism evidence="1 2">
    <name type="scientific">Racocetra persica</name>
    <dbReference type="NCBI Taxonomy" id="160502"/>
    <lineage>
        <taxon>Eukaryota</taxon>
        <taxon>Fungi</taxon>
        <taxon>Fungi incertae sedis</taxon>
        <taxon>Mucoromycota</taxon>
        <taxon>Glomeromycotina</taxon>
        <taxon>Glomeromycetes</taxon>
        <taxon>Diversisporales</taxon>
        <taxon>Gigasporaceae</taxon>
        <taxon>Racocetra</taxon>
    </lineage>
</organism>
<evidence type="ECO:0000313" key="2">
    <source>
        <dbReference type="Proteomes" id="UP000789920"/>
    </source>
</evidence>
<keyword evidence="2" id="KW-1185">Reference proteome</keyword>
<reference evidence="1" key="1">
    <citation type="submission" date="2021-06" db="EMBL/GenBank/DDBJ databases">
        <authorList>
            <person name="Kallberg Y."/>
            <person name="Tangrot J."/>
            <person name="Rosling A."/>
        </authorList>
    </citation>
    <scope>NUCLEOTIDE SEQUENCE</scope>
    <source>
        <strain evidence="1">MA461A</strain>
    </source>
</reference>
<feature type="non-terminal residue" evidence="1">
    <location>
        <position position="47"/>
    </location>
</feature>
<protein>
    <submittedName>
        <fullName evidence="1">1059_t:CDS:1</fullName>
    </submittedName>
</protein>
<sequence>NAINISRYRKKYEDIMQITEKLFEEINSLEIKITGLVTDSDMAYATL</sequence>
<name>A0ACA9SXQ7_9GLOM</name>
<evidence type="ECO:0000313" key="1">
    <source>
        <dbReference type="EMBL" id="CAG8850104.1"/>
    </source>
</evidence>
<dbReference type="Proteomes" id="UP000789920">
    <property type="component" value="Unassembled WGS sequence"/>
</dbReference>
<gene>
    <name evidence="1" type="ORF">RPERSI_LOCUS35925</name>
</gene>
<dbReference type="EMBL" id="CAJVQC010169069">
    <property type="protein sequence ID" value="CAG8850104.1"/>
    <property type="molecule type" value="Genomic_DNA"/>
</dbReference>
<comment type="caution">
    <text evidence="1">The sequence shown here is derived from an EMBL/GenBank/DDBJ whole genome shotgun (WGS) entry which is preliminary data.</text>
</comment>
<accession>A0ACA9SXQ7</accession>